<dbReference type="Proteomes" id="UP000070186">
    <property type="component" value="Unassembled WGS sequence"/>
</dbReference>
<dbReference type="InterPro" id="IPR025235">
    <property type="entry name" value="DUF4178"/>
</dbReference>
<comment type="caution">
    <text evidence="3">The sequence shown here is derived from an EMBL/GenBank/DDBJ whole genome shotgun (WGS) entry which is preliminary data.</text>
</comment>
<keyword evidence="1" id="KW-0812">Transmembrane</keyword>
<organism evidence="3 4">
    <name type="scientific">Dechloromonas denitrificans</name>
    <dbReference type="NCBI Taxonomy" id="281362"/>
    <lineage>
        <taxon>Bacteria</taxon>
        <taxon>Pseudomonadati</taxon>
        <taxon>Pseudomonadota</taxon>
        <taxon>Betaproteobacteria</taxon>
        <taxon>Rhodocyclales</taxon>
        <taxon>Azonexaceae</taxon>
        <taxon>Dechloromonas</taxon>
    </lineage>
</organism>
<dbReference type="STRING" id="281362.AT959_19890"/>
<dbReference type="Pfam" id="PF13785">
    <property type="entry name" value="DUF4178"/>
    <property type="match status" value="2"/>
</dbReference>
<dbReference type="EMBL" id="LODL01000040">
    <property type="protein sequence ID" value="KXB29078.1"/>
    <property type="molecule type" value="Genomic_DNA"/>
</dbReference>
<proteinExistence type="predicted"/>
<evidence type="ECO:0000256" key="1">
    <source>
        <dbReference type="SAM" id="Phobius"/>
    </source>
</evidence>
<reference evidence="3 4" key="1">
    <citation type="submission" date="2015-12" db="EMBL/GenBank/DDBJ databases">
        <title>Nitrous oxide reduction kinetics distinguish bacteria harboring typical versus atypical NosZ.</title>
        <authorList>
            <person name="Yoon S."/>
            <person name="Nissen S."/>
            <person name="Park D."/>
            <person name="Sanford R.A."/>
            <person name="Loeffler F.E."/>
        </authorList>
    </citation>
    <scope>NUCLEOTIDE SEQUENCE [LARGE SCALE GENOMIC DNA]</scope>
    <source>
        <strain evidence="3 4">ATCC BAA-841</strain>
    </source>
</reference>
<sequence length="643" mass="71129">MAVTASCPSCGAPVVFKSAASIFAVCEYCQSTLVRHDQALEDIGKMAALVEDRSPLRLGAEGSYKGVHFALIGRIQIKYSQGLWNEWHLLFDDMRTGWLSEAGGEYVLTFAQFVPDALPPFDDLKIGQRFVLASQTWTVSNIENAECVAGQGELPFKVGAGYPVPAVDLRNGANFATLDYSETPPLLFIGEAVDFKSLKMANLRDGMALPDKAVEARVFRCPSCGSPMAARSKDILAVGCASCGAVVDTADQNYKILSKALGSRDEKYVPRLPLGSKGRLEDKPVEVIGFLVKQCRIEGIEYDWREYLLAAENGTYRWLTEYNGHWNIADVLSKPPAQSGSMELADVRWGGETFKHFSTTPTAQVIQVAGEFTWRVRRAESNRVVDYVAPPLMLSRESSNKELSWSQGSYVAPAVIETAFQLPGKLPEPLGVFANQPNPWGDTHQRICRLFWKLALLAIALQAFFAFISGGKLLLRQELHFAPQMLEESVNTRDFEVRDKPRKITVRNTAGLDNNWIGLDLTLVNKTTGEAWPASRELSYYYGNDGGESWSEGSRDDEVVFLAIPPGTYYLAVDPELAPEKPVAVRDTIEVFTGGAGWSNFVMVMIFLVAFPIFTRLRHAAFEARRWAESDHAPVSSDDSDDD</sequence>
<gene>
    <name evidence="3" type="ORF">AT959_19890</name>
</gene>
<dbReference type="AlphaFoldDB" id="A0A133XDR5"/>
<evidence type="ECO:0000313" key="4">
    <source>
        <dbReference type="Proteomes" id="UP000070186"/>
    </source>
</evidence>
<feature type="domain" description="DUF4178" evidence="2">
    <location>
        <begin position="57"/>
        <end position="193"/>
    </location>
</feature>
<keyword evidence="4" id="KW-1185">Reference proteome</keyword>
<keyword evidence="1" id="KW-0472">Membrane</keyword>
<dbReference type="RefSeq" id="WP_066887337.1">
    <property type="nucleotide sequence ID" value="NZ_LODL01000040.1"/>
</dbReference>
<accession>A0A133XDR5</accession>
<name>A0A133XDR5_9RHOO</name>
<feature type="transmembrane region" description="Helical" evidence="1">
    <location>
        <begin position="591"/>
        <end position="614"/>
    </location>
</feature>
<evidence type="ECO:0000259" key="2">
    <source>
        <dbReference type="Pfam" id="PF13785"/>
    </source>
</evidence>
<protein>
    <recommendedName>
        <fullName evidence="2">DUF4178 domain-containing protein</fullName>
    </recommendedName>
</protein>
<evidence type="ECO:0000313" key="3">
    <source>
        <dbReference type="EMBL" id="KXB29078.1"/>
    </source>
</evidence>
<feature type="domain" description="DUF4178" evidence="2">
    <location>
        <begin position="274"/>
        <end position="413"/>
    </location>
</feature>
<keyword evidence="1" id="KW-1133">Transmembrane helix</keyword>